<keyword evidence="2" id="KW-0560">Oxidoreductase</keyword>
<keyword evidence="3" id="KW-1185">Reference proteome</keyword>
<evidence type="ECO:0000256" key="1">
    <source>
        <dbReference type="SAM" id="MobiDB-lite"/>
    </source>
</evidence>
<organism evidence="2 3">
    <name type="scientific">Mycena sanguinolenta</name>
    <dbReference type="NCBI Taxonomy" id="230812"/>
    <lineage>
        <taxon>Eukaryota</taxon>
        <taxon>Fungi</taxon>
        <taxon>Dikarya</taxon>
        <taxon>Basidiomycota</taxon>
        <taxon>Agaricomycotina</taxon>
        <taxon>Agaricomycetes</taxon>
        <taxon>Agaricomycetidae</taxon>
        <taxon>Agaricales</taxon>
        <taxon>Marasmiineae</taxon>
        <taxon>Mycenaceae</taxon>
        <taxon>Mycena</taxon>
    </lineage>
</organism>
<accession>A0A8H7CZ16</accession>
<keyword evidence="2" id="KW-0223">Dioxygenase</keyword>
<evidence type="ECO:0000313" key="3">
    <source>
        <dbReference type="Proteomes" id="UP000623467"/>
    </source>
</evidence>
<dbReference type="InterPro" id="IPR014710">
    <property type="entry name" value="RmlC-like_jellyroll"/>
</dbReference>
<feature type="region of interest" description="Disordered" evidence="1">
    <location>
        <begin position="41"/>
        <end position="77"/>
    </location>
</feature>
<gene>
    <name evidence="2" type="ORF">MSAN_01530300</name>
</gene>
<name>A0A8H7CZ16_9AGAR</name>
<dbReference type="Proteomes" id="UP000623467">
    <property type="component" value="Unassembled WGS sequence"/>
</dbReference>
<comment type="caution">
    <text evidence="2">The sequence shown here is derived from an EMBL/GenBank/DDBJ whole genome shotgun (WGS) entry which is preliminary data.</text>
</comment>
<protein>
    <submittedName>
        <fullName evidence="2">1,2-dihydroxy-3-keto-5-methylthiopentene dioxygenase</fullName>
    </submittedName>
</protein>
<dbReference type="EMBL" id="JACAZH010000012">
    <property type="protein sequence ID" value="KAF7353412.1"/>
    <property type="molecule type" value="Genomic_DNA"/>
</dbReference>
<evidence type="ECO:0000313" key="2">
    <source>
        <dbReference type="EMBL" id="KAF7353412.1"/>
    </source>
</evidence>
<proteinExistence type="predicted"/>
<dbReference type="OrthoDB" id="1867259at2759"/>
<feature type="compositionally biased region" description="Polar residues" evidence="1">
    <location>
        <begin position="47"/>
        <end position="65"/>
    </location>
</feature>
<dbReference type="GO" id="GO:0051213">
    <property type="term" value="F:dioxygenase activity"/>
    <property type="evidence" value="ECO:0007669"/>
    <property type="project" value="UniProtKB-KW"/>
</dbReference>
<reference evidence="2" key="1">
    <citation type="submission" date="2020-05" db="EMBL/GenBank/DDBJ databases">
        <title>Mycena genomes resolve the evolution of fungal bioluminescence.</title>
        <authorList>
            <person name="Tsai I.J."/>
        </authorList>
    </citation>
    <scope>NUCLEOTIDE SEQUENCE</scope>
    <source>
        <strain evidence="2">160909Yilan</strain>
    </source>
</reference>
<dbReference type="Gene3D" id="2.60.120.10">
    <property type="entry name" value="Jelly Rolls"/>
    <property type="match status" value="1"/>
</dbReference>
<sequence>MHAYYFDNLLTDQRLPHITDPARPVSPETLAKLGVLSASRKRRTARSIGQQKNAGIRTAMSSTSREGMGAVYEEKIR</sequence>
<dbReference type="AlphaFoldDB" id="A0A8H7CZ16"/>